<evidence type="ECO:0000256" key="6">
    <source>
        <dbReference type="HAMAP-Rule" id="MF_01894"/>
    </source>
</evidence>
<evidence type="ECO:0000256" key="3">
    <source>
        <dbReference type="ARBA" id="ARBA00022840"/>
    </source>
</evidence>
<feature type="coiled-coil region" evidence="6">
    <location>
        <begin position="193"/>
        <end position="408"/>
    </location>
</feature>
<proteinExistence type="inferred from homology"/>
<evidence type="ECO:0000313" key="9">
    <source>
        <dbReference type="Proteomes" id="UP000654604"/>
    </source>
</evidence>
<evidence type="ECO:0000256" key="2">
    <source>
        <dbReference type="ARBA" id="ARBA00022741"/>
    </source>
</evidence>
<evidence type="ECO:0000259" key="7">
    <source>
        <dbReference type="SMART" id="SM00968"/>
    </source>
</evidence>
<dbReference type="RefSeq" id="WP_193799597.1">
    <property type="nucleotide sequence ID" value="NZ_JADEWC010000002.1"/>
</dbReference>
<keyword evidence="9" id="KW-1185">Reference proteome</keyword>
<keyword evidence="1 6" id="KW-0963">Cytoplasm</keyword>
<dbReference type="NCBIfam" id="TIGR02169">
    <property type="entry name" value="SMC_prok_A"/>
    <property type="match status" value="1"/>
</dbReference>
<dbReference type="Pfam" id="PF02463">
    <property type="entry name" value="SMC_N"/>
    <property type="match status" value="1"/>
</dbReference>
<feature type="domain" description="SMC hinge" evidence="7">
    <location>
        <begin position="547"/>
        <end position="664"/>
    </location>
</feature>
<evidence type="ECO:0000313" key="8">
    <source>
        <dbReference type="EMBL" id="MBE9221408.1"/>
    </source>
</evidence>
<dbReference type="InterPro" id="IPR011890">
    <property type="entry name" value="SMC_prok"/>
</dbReference>
<comment type="function">
    <text evidence="6">Required for chromosome condensation and partitioning.</text>
</comment>
<feature type="coiled-coil region" evidence="6">
    <location>
        <begin position="993"/>
        <end position="1055"/>
    </location>
</feature>
<gene>
    <name evidence="6 8" type="primary">smc</name>
    <name evidence="8" type="ORF">IQ215_01740</name>
</gene>
<dbReference type="InterPro" id="IPR027417">
    <property type="entry name" value="P-loop_NTPase"/>
</dbReference>
<dbReference type="HAMAP" id="MF_01894">
    <property type="entry name" value="Smc_prok"/>
    <property type="match status" value="1"/>
</dbReference>
<dbReference type="InterPro" id="IPR003395">
    <property type="entry name" value="RecF/RecN/SMC_N"/>
</dbReference>
<feature type="coiled-coil region" evidence="6">
    <location>
        <begin position="437"/>
        <end position="532"/>
    </location>
</feature>
<reference evidence="8 9" key="1">
    <citation type="submission" date="2020-10" db="EMBL/GenBank/DDBJ databases">
        <authorList>
            <person name="Castelo-Branco R."/>
            <person name="Eusebio N."/>
            <person name="Adriana R."/>
            <person name="Vieira A."/>
            <person name="Brugerolle De Fraissinette N."/>
            <person name="Rezende De Castro R."/>
            <person name="Schneider M.P."/>
            <person name="Vasconcelos V."/>
            <person name="Leao P.N."/>
        </authorList>
    </citation>
    <scope>NUCLEOTIDE SEQUENCE [LARGE SCALE GENOMIC DNA]</scope>
    <source>
        <strain evidence="8 9">LEGE 03274</strain>
    </source>
</reference>
<dbReference type="Pfam" id="PF06470">
    <property type="entry name" value="SMC_hinge"/>
    <property type="match status" value="1"/>
</dbReference>
<dbReference type="PIRSF" id="PIRSF005719">
    <property type="entry name" value="SMC"/>
    <property type="match status" value="1"/>
</dbReference>
<comment type="subcellular location">
    <subcellularLocation>
        <location evidence="6">Cytoplasm</location>
    </subcellularLocation>
</comment>
<dbReference type="Proteomes" id="UP000654604">
    <property type="component" value="Unassembled WGS sequence"/>
</dbReference>
<comment type="domain">
    <text evidence="6">Contains large globular domains required for ATP hydrolysis at each terminus and a third globular domain forming a flexible hinge near the middle of the molecule. These domains are separated by coiled-coil structures.</text>
</comment>
<evidence type="ECO:0000256" key="5">
    <source>
        <dbReference type="ARBA" id="ARBA00023125"/>
    </source>
</evidence>
<dbReference type="InterPro" id="IPR024704">
    <property type="entry name" value="SMC"/>
</dbReference>
<protein>
    <recommendedName>
        <fullName evidence="6">Chromosome partition protein Smc</fullName>
    </recommendedName>
</protein>
<evidence type="ECO:0000256" key="1">
    <source>
        <dbReference type="ARBA" id="ARBA00022490"/>
    </source>
</evidence>
<keyword evidence="2 6" id="KW-0547">Nucleotide-binding</keyword>
<evidence type="ECO:0000256" key="4">
    <source>
        <dbReference type="ARBA" id="ARBA00023054"/>
    </source>
</evidence>
<dbReference type="Gene3D" id="3.30.70.1620">
    <property type="match status" value="1"/>
</dbReference>
<comment type="subunit">
    <text evidence="6">Homodimer.</text>
</comment>
<name>A0ABR9V0J8_9CHRO</name>
<keyword evidence="4 6" id="KW-0175">Coiled coil</keyword>
<dbReference type="InterPro" id="IPR010935">
    <property type="entry name" value="SMC_hinge"/>
</dbReference>
<feature type="coiled-coil region" evidence="6">
    <location>
        <begin position="714"/>
        <end position="858"/>
    </location>
</feature>
<comment type="caution">
    <text evidence="8">The sequence shown here is derived from an EMBL/GenBank/DDBJ whole genome shotgun (WGS) entry which is preliminary data.</text>
</comment>
<feature type="binding site" evidence="6">
    <location>
        <begin position="33"/>
        <end position="40"/>
    </location>
    <ligand>
        <name>ATP</name>
        <dbReference type="ChEBI" id="CHEBI:30616"/>
    </ligand>
</feature>
<dbReference type="SUPFAM" id="SSF75553">
    <property type="entry name" value="Smc hinge domain"/>
    <property type="match status" value="1"/>
</dbReference>
<dbReference type="EMBL" id="JADEWC010000002">
    <property type="protein sequence ID" value="MBE9221408.1"/>
    <property type="molecule type" value="Genomic_DNA"/>
</dbReference>
<dbReference type="InterPro" id="IPR036277">
    <property type="entry name" value="SMC_hinge_sf"/>
</dbReference>
<comment type="similarity">
    <text evidence="6">Belongs to the SMC family.</text>
</comment>
<dbReference type="PANTHER" id="PTHR18937">
    <property type="entry name" value="STRUCTURAL MAINTENANCE OF CHROMOSOMES SMC FAMILY MEMBER"/>
    <property type="match status" value="1"/>
</dbReference>
<dbReference type="Gene3D" id="1.20.1060.20">
    <property type="match status" value="1"/>
</dbReference>
<sequence length="1211" mass="138689">MVYVKRVELSRFKSFGGSNAVPFLPGFTVISGPNGSGKSNILDALLFCLGLASSKGMRADRLPDLINNSHKGNNKTLETIVSVTFDLSDFEDLDNFEQDNSDNNEEEKDNNIDLKSLTELKITRRLRVTKKGSYASTFYVNDQPCTATELQTQLNRLRIYPEGYNVVLQGDVTRIITMNAKQRREIIDELAGVAEFDRKINQTKSTLEAVKEREEKCHIITQELSAYGEKLQQDSQKAAKYQKLKAKIQEKKEWAIVINWRYLQEQEKQFNQQIINIENDQENKQKELTFIREQSAIALNRLEELNQEVKALGEEEQISIASKLATQKAKKQQLKQRQKELEKQFQNNFNNQEKITTNQQELEQQLVNINKQKEDLEKKEIPTQETKKNELKKNLETLKQSAQEIAAQSQAWVEQQTALNQEINQIQNQLNPQLTQKALLQARSQQLQTTIKNQNQQLTHIETQLHNQPHANFEQDIQTLEKTVQKLAQQLSNLEQEITLNQETVNRLLIEQRDKQRQLDKLEATKQAQQEAQGTYASKIILNSDLPGVCGLVAQLGQVETVYQLALEICAGGRLGFIVVEDDSIAAAGIKLLKEKKAGRATFLPLNKIKAPRLHQLGGIQYAQGYIDLAVNLITCEDKYRPIFAYVFGNTMVFSDLESARNFIGQERIVTLDGELLEASGAMTGGSISKRNALHFGNAIHTDSAEVDMLYKRIQEIEDIIIQLNLKITEKRQQIKTLSEELSQARQNRQKKQLDSEQWQKENSRLETEKEKIITDNGQNYQQLVESTQELTNLEKTIPILEAKLTKKQTQLKQLESSYDNQEWQNLQSQIQTQELELEEQQKIINQTQNKLQSLVNQSLDIALKSQQNQDKLDSIIQSQDKLIIEQKHNQQKLIELGQEITNYESQFQALAQKLADIKKARDDQEKALKKLENQQQQLSWNLEKLLLQHQETQTKLTELKTQLAEITPDLPNPLPDIPYLINKEGEDSKIVFDNLQEQLEQINKEIRNGEKRLEALEPVNMLALEEYEKNQERLKELSDKLATLEGERTELLLRVENFTTLRLRAFKEAFTAVNENFKTIFATLSEGDGYLKLEDENNPFNGGLTLVAHPKGKPVTRLSSMSGGEKSLTALSFIFALQRYRPSPFYAFDEVDMFLDGANVEKLSKMIQQQAKLAQFIVVSLRRPMIEASERTIGVTQARGAYTQVLGIKL</sequence>
<keyword evidence="3 6" id="KW-0067">ATP-binding</keyword>
<dbReference type="SMART" id="SM00968">
    <property type="entry name" value="SMC_hinge"/>
    <property type="match status" value="1"/>
</dbReference>
<accession>A0ABR9V0J8</accession>
<dbReference type="Gene3D" id="3.40.50.300">
    <property type="entry name" value="P-loop containing nucleotide triphosphate hydrolases"/>
    <property type="match status" value="2"/>
</dbReference>
<feature type="coiled-coil region" evidence="6">
    <location>
        <begin position="894"/>
        <end position="963"/>
    </location>
</feature>
<organism evidence="8 9">
    <name type="scientific">Cyanobacterium stanieri LEGE 03274</name>
    <dbReference type="NCBI Taxonomy" id="1828756"/>
    <lineage>
        <taxon>Bacteria</taxon>
        <taxon>Bacillati</taxon>
        <taxon>Cyanobacteriota</taxon>
        <taxon>Cyanophyceae</taxon>
        <taxon>Oscillatoriophycideae</taxon>
        <taxon>Chroococcales</taxon>
        <taxon>Geminocystaceae</taxon>
        <taxon>Cyanobacterium</taxon>
    </lineage>
</organism>
<dbReference type="SUPFAM" id="SSF52540">
    <property type="entry name" value="P-loop containing nucleoside triphosphate hydrolases"/>
    <property type="match status" value="1"/>
</dbReference>
<keyword evidence="5 6" id="KW-0238">DNA-binding</keyword>